<dbReference type="InterPro" id="IPR006626">
    <property type="entry name" value="PbH1"/>
</dbReference>
<proteinExistence type="predicted"/>
<dbReference type="Proteomes" id="UP000644010">
    <property type="component" value="Unassembled WGS sequence"/>
</dbReference>
<organism evidence="6 7">
    <name type="scientific">Parabacteroides segnis</name>
    <dbReference type="NCBI Taxonomy" id="2763058"/>
    <lineage>
        <taxon>Bacteria</taxon>
        <taxon>Pseudomonadati</taxon>
        <taxon>Bacteroidota</taxon>
        <taxon>Bacteroidia</taxon>
        <taxon>Bacteroidales</taxon>
        <taxon>Tannerellaceae</taxon>
        <taxon>Parabacteroides</taxon>
    </lineage>
</organism>
<comment type="caution">
    <text evidence="6">The sequence shown here is derived from an EMBL/GenBank/DDBJ whole genome shotgun (WGS) entry which is preliminary data.</text>
</comment>
<keyword evidence="3 4" id="KW-0732">Signal</keyword>
<dbReference type="PROSITE" id="PS51175">
    <property type="entry name" value="CBM6"/>
    <property type="match status" value="1"/>
</dbReference>
<dbReference type="Pfam" id="PF03422">
    <property type="entry name" value="CBM_6"/>
    <property type="match status" value="1"/>
</dbReference>
<name>A0ABR7DX39_9BACT</name>
<feature type="chain" id="PRO_5046973592" evidence="4">
    <location>
        <begin position="20"/>
        <end position="767"/>
    </location>
</feature>
<dbReference type="SMART" id="SM00606">
    <property type="entry name" value="CBD_IV"/>
    <property type="match status" value="1"/>
</dbReference>
<comment type="subcellular location">
    <subcellularLocation>
        <location evidence="1">Secreted</location>
    </subcellularLocation>
</comment>
<evidence type="ECO:0000313" key="6">
    <source>
        <dbReference type="EMBL" id="MBC5641334.1"/>
    </source>
</evidence>
<dbReference type="RefSeq" id="WP_186957840.1">
    <property type="nucleotide sequence ID" value="NZ_JACOOI010000001.1"/>
</dbReference>
<dbReference type="InterPro" id="IPR008979">
    <property type="entry name" value="Galactose-bd-like_sf"/>
</dbReference>
<dbReference type="EMBL" id="JACOOI010000001">
    <property type="protein sequence ID" value="MBC5641334.1"/>
    <property type="molecule type" value="Genomic_DNA"/>
</dbReference>
<dbReference type="InterPro" id="IPR039448">
    <property type="entry name" value="Beta_helix"/>
</dbReference>
<dbReference type="InterPro" id="IPR012334">
    <property type="entry name" value="Pectin_lyas_fold"/>
</dbReference>
<sequence length="767" mass="85096">MNNKTFLTLLFAVSCSVMMARDIHVSVNGNDVNLGSANSPYRTINKAAKEAVPGDVITVHEGTYRELVRPQRSGTKDKPIVYQAAEGERVVITGSEPTKGWVKVANNTWKLVVDNDFWQGANPFDELIYGGWYYGEGKLNHTGWVFLGDEPIREIFSLEDVMKPLEGEPRWYVESGGNGGNVLMNIGEVWALDNKKILPMDASVELGDQGIVLGGDRANLGYLQEGSVIHYENVDFGEKGTNTFFVSAATLVKRATIEMRLDEPGGELLGTCEITNTGDWLKEKTFAINMKRELKGKQNIRLVTRAPKLDPTVPTIIYAQFPDGTDPNGGSVEITARPQVFYPEHVGVDYITVRGFILQNAATNWAPPSAEQPGLIGPRWAKGWVIEDNLIRNSRCSGISLGRPTFGHAHHYLRMPPKVYAMPNGGQTVEQLKDFFDNASWTKEEAGFHVIKNNHIYNCGQAGIVGCSGASFSLIEGNEIHEIGQNENFWGYENAGIKFHFSTDVTIRRNHIYNVAHWGLWLDWGNQGSRVDGNLFHDNKADDLFLEVCHGPLSIFNNILLSKSSIWLKSQGVAMAHNLITSNVGISSDIRNTYFYEPHGTTSVGKVRNVGGDHRWYNNVFVGESASLGKWGRSELALPVWYDGNVFAQGARAAKADKTALVDSTFNPGAKLEEREDGWYLLMDVPESWTKDVKRKAVTGELLGKAIIPQQSFTNPDDSPIKVDTDILGNKRKLSNPYPGPIEIKKAGHQEFKVWPKPISLIPDFAK</sequence>
<dbReference type="Gene3D" id="2.160.20.10">
    <property type="entry name" value="Single-stranded right-handed beta-helix, Pectin lyase-like"/>
    <property type="match status" value="2"/>
</dbReference>
<evidence type="ECO:0000259" key="5">
    <source>
        <dbReference type="PROSITE" id="PS51175"/>
    </source>
</evidence>
<feature type="signal peptide" evidence="4">
    <location>
        <begin position="1"/>
        <end position="19"/>
    </location>
</feature>
<dbReference type="Gene3D" id="2.60.120.260">
    <property type="entry name" value="Galactose-binding domain-like"/>
    <property type="match status" value="1"/>
</dbReference>
<dbReference type="InterPro" id="IPR052052">
    <property type="entry name" value="Polysaccharide_Lyase_9"/>
</dbReference>
<dbReference type="PANTHER" id="PTHR40088:SF2">
    <property type="entry name" value="SECRETED SUGAR HYDROLASE"/>
    <property type="match status" value="1"/>
</dbReference>
<dbReference type="InterPro" id="IPR005084">
    <property type="entry name" value="CBM6"/>
</dbReference>
<protein>
    <submittedName>
        <fullName evidence="6">Carbohydrate-binding protein</fullName>
    </submittedName>
</protein>
<accession>A0ABR7DX39</accession>
<evidence type="ECO:0000256" key="4">
    <source>
        <dbReference type="SAM" id="SignalP"/>
    </source>
</evidence>
<dbReference type="PROSITE" id="PS51257">
    <property type="entry name" value="PROKAR_LIPOPROTEIN"/>
    <property type="match status" value="1"/>
</dbReference>
<dbReference type="SUPFAM" id="SSF51126">
    <property type="entry name" value="Pectin lyase-like"/>
    <property type="match status" value="1"/>
</dbReference>
<evidence type="ECO:0000256" key="2">
    <source>
        <dbReference type="ARBA" id="ARBA00022525"/>
    </source>
</evidence>
<reference evidence="6 7" key="1">
    <citation type="submission" date="2020-08" db="EMBL/GenBank/DDBJ databases">
        <title>Genome public.</title>
        <authorList>
            <person name="Liu C."/>
            <person name="Sun Q."/>
        </authorList>
    </citation>
    <scope>NUCLEOTIDE SEQUENCE [LARGE SCALE GENOMIC DNA]</scope>
    <source>
        <strain evidence="6 7">BX2</strain>
    </source>
</reference>
<dbReference type="SUPFAM" id="SSF49785">
    <property type="entry name" value="Galactose-binding domain-like"/>
    <property type="match status" value="1"/>
</dbReference>
<evidence type="ECO:0000256" key="1">
    <source>
        <dbReference type="ARBA" id="ARBA00004613"/>
    </source>
</evidence>
<dbReference type="InterPro" id="IPR006584">
    <property type="entry name" value="Cellulose-bd_IV"/>
</dbReference>
<dbReference type="CDD" id="cd04084">
    <property type="entry name" value="CBM6_xylanase-like"/>
    <property type="match status" value="1"/>
</dbReference>
<gene>
    <name evidence="6" type="ORF">H8S77_00320</name>
</gene>
<dbReference type="InterPro" id="IPR049169">
    <property type="entry name" value="Glyco_hydro_120_ins"/>
</dbReference>
<keyword evidence="2" id="KW-0964">Secreted</keyword>
<dbReference type="Pfam" id="PF13229">
    <property type="entry name" value="Beta_helix"/>
    <property type="match status" value="1"/>
</dbReference>
<dbReference type="Pfam" id="PF21258">
    <property type="entry name" value="Glyco_hydro_120_ins"/>
    <property type="match status" value="1"/>
</dbReference>
<feature type="domain" description="CBM6" evidence="5">
    <location>
        <begin position="187"/>
        <end position="322"/>
    </location>
</feature>
<dbReference type="PANTHER" id="PTHR40088">
    <property type="entry name" value="PECTATE LYASE (EUROFUNG)"/>
    <property type="match status" value="1"/>
</dbReference>
<dbReference type="InterPro" id="IPR011050">
    <property type="entry name" value="Pectin_lyase_fold/virulence"/>
</dbReference>
<evidence type="ECO:0000256" key="3">
    <source>
        <dbReference type="ARBA" id="ARBA00022729"/>
    </source>
</evidence>
<dbReference type="InterPro" id="IPR011459">
    <property type="entry name" value="DUF1565"/>
</dbReference>
<dbReference type="Pfam" id="PF07602">
    <property type="entry name" value="DUF1565"/>
    <property type="match status" value="1"/>
</dbReference>
<keyword evidence="7" id="KW-1185">Reference proteome</keyword>
<evidence type="ECO:0000313" key="7">
    <source>
        <dbReference type="Proteomes" id="UP000644010"/>
    </source>
</evidence>
<dbReference type="SMART" id="SM00710">
    <property type="entry name" value="PbH1"/>
    <property type="match status" value="4"/>
</dbReference>